<keyword evidence="2" id="KW-0472">Membrane</keyword>
<gene>
    <name evidence="4" type="ORF">CCR75_004768</name>
</gene>
<organism evidence="4 5">
    <name type="scientific">Bremia lactucae</name>
    <name type="common">Lettuce downy mildew</name>
    <dbReference type="NCBI Taxonomy" id="4779"/>
    <lineage>
        <taxon>Eukaryota</taxon>
        <taxon>Sar</taxon>
        <taxon>Stramenopiles</taxon>
        <taxon>Oomycota</taxon>
        <taxon>Peronosporomycetes</taxon>
        <taxon>Peronosporales</taxon>
        <taxon>Peronosporaceae</taxon>
        <taxon>Bremia</taxon>
    </lineage>
</organism>
<dbReference type="AlphaFoldDB" id="A0A976IFC3"/>
<feature type="compositionally biased region" description="Polar residues" evidence="1">
    <location>
        <begin position="287"/>
        <end position="306"/>
    </location>
</feature>
<sequence>MQPSLRFLAAVSTLAPYSLAMASQCSNIDTCYEGGAAATPCSVSSRGCPPCVTFANDGCYVLVNGSCPFGVDCSSVWSGASTPSAGDESSSTTTSSPTDSTPTTPPSTLAPAPSTNTATSPSTGGTSKSLTSPSTTVPVTTVDNSSSRSSSSSGSSSRSPAGSSSSGSDMSVVFAIIGAAIGVIAVAVIFLTLVRRSKAAHDEDEDEITTTSAAYKKSQGSTNTTAAAAAYASYNGGNQTGNGSDVGADTARGISMNAMNYYNQQPSANSSVPSPRVAGRAIPSQPVGVSQSCSTSRPFGNNSSYAASGHDAMGMGATSKQTQPTHMQLLPMDGVAPSLQGRRESFEF</sequence>
<dbReference type="OrthoDB" id="126382at2759"/>
<feature type="compositionally biased region" description="Low complexity" evidence="1">
    <location>
        <begin position="89"/>
        <end position="168"/>
    </location>
</feature>
<proteinExistence type="predicted"/>
<keyword evidence="3" id="KW-0732">Signal</keyword>
<dbReference type="EMBL" id="SHOA02000007">
    <property type="protein sequence ID" value="TDH69766.1"/>
    <property type="molecule type" value="Genomic_DNA"/>
</dbReference>
<evidence type="ECO:0000313" key="4">
    <source>
        <dbReference type="EMBL" id="TDH69766.1"/>
    </source>
</evidence>
<protein>
    <recommendedName>
        <fullName evidence="6">Carbohydrate-binding protein</fullName>
    </recommendedName>
</protein>
<dbReference type="RefSeq" id="XP_067819265.1">
    <property type="nucleotide sequence ID" value="XM_067962854.1"/>
</dbReference>
<feature type="chain" id="PRO_5037179728" description="Carbohydrate-binding protein" evidence="3">
    <location>
        <begin position="21"/>
        <end position="348"/>
    </location>
</feature>
<evidence type="ECO:0000256" key="2">
    <source>
        <dbReference type="SAM" id="Phobius"/>
    </source>
</evidence>
<feature type="transmembrane region" description="Helical" evidence="2">
    <location>
        <begin position="172"/>
        <end position="194"/>
    </location>
</feature>
<dbReference type="Proteomes" id="UP000294530">
    <property type="component" value="Unassembled WGS sequence"/>
</dbReference>
<feature type="region of interest" description="Disordered" evidence="1">
    <location>
        <begin position="266"/>
        <end position="322"/>
    </location>
</feature>
<comment type="caution">
    <text evidence="4">The sequence shown here is derived from an EMBL/GenBank/DDBJ whole genome shotgun (WGS) entry which is preliminary data.</text>
</comment>
<keyword evidence="2" id="KW-0812">Transmembrane</keyword>
<feature type="signal peptide" evidence="3">
    <location>
        <begin position="1"/>
        <end position="20"/>
    </location>
</feature>
<dbReference type="KEGG" id="blac:94348525"/>
<keyword evidence="5" id="KW-1185">Reference proteome</keyword>
<evidence type="ECO:0000313" key="5">
    <source>
        <dbReference type="Proteomes" id="UP000294530"/>
    </source>
</evidence>
<reference evidence="4 5" key="1">
    <citation type="journal article" date="2021" name="Genome Biol.">
        <title>AFLAP: assembly-free linkage analysis pipeline using k-mers from genome sequencing data.</title>
        <authorList>
            <person name="Fletcher K."/>
            <person name="Zhang L."/>
            <person name="Gil J."/>
            <person name="Han R."/>
            <person name="Cavanaugh K."/>
            <person name="Michelmore R."/>
        </authorList>
    </citation>
    <scope>NUCLEOTIDE SEQUENCE [LARGE SCALE GENOMIC DNA]</scope>
    <source>
        <strain evidence="4 5">SF5</strain>
    </source>
</reference>
<name>A0A976IFC3_BRELC</name>
<evidence type="ECO:0000256" key="3">
    <source>
        <dbReference type="SAM" id="SignalP"/>
    </source>
</evidence>
<evidence type="ECO:0008006" key="6">
    <source>
        <dbReference type="Google" id="ProtNLM"/>
    </source>
</evidence>
<keyword evidence="2" id="KW-1133">Transmembrane helix</keyword>
<feature type="region of interest" description="Disordered" evidence="1">
    <location>
        <begin position="80"/>
        <end position="168"/>
    </location>
</feature>
<dbReference type="GeneID" id="94348525"/>
<accession>A0A976IFC3</accession>
<evidence type="ECO:0000256" key="1">
    <source>
        <dbReference type="SAM" id="MobiDB-lite"/>
    </source>
</evidence>